<gene>
    <name evidence="2" type="ORF">PIB30_074092</name>
</gene>
<comment type="caution">
    <text evidence="2">The sequence shown here is derived from an EMBL/GenBank/DDBJ whole genome shotgun (WGS) entry which is preliminary data.</text>
</comment>
<feature type="transmembrane region" description="Helical" evidence="1">
    <location>
        <begin position="12"/>
        <end position="30"/>
    </location>
</feature>
<sequence length="63" mass="7571">IEKVFELTKAPKMGFLLHLLCLWISMLTMITYDTSMSWNAFLSILLFVAVKLLYRMYQWRHLT</sequence>
<proteinExistence type="predicted"/>
<feature type="transmembrane region" description="Helical" evidence="1">
    <location>
        <begin position="36"/>
        <end position="54"/>
    </location>
</feature>
<feature type="non-terminal residue" evidence="2">
    <location>
        <position position="63"/>
    </location>
</feature>
<keyword evidence="1" id="KW-0472">Membrane</keyword>
<keyword evidence="1" id="KW-1133">Transmembrane helix</keyword>
<name>A0ABU6RPF3_9FABA</name>
<evidence type="ECO:0000256" key="1">
    <source>
        <dbReference type="SAM" id="Phobius"/>
    </source>
</evidence>
<evidence type="ECO:0000313" key="3">
    <source>
        <dbReference type="Proteomes" id="UP001341840"/>
    </source>
</evidence>
<evidence type="ECO:0000313" key="2">
    <source>
        <dbReference type="EMBL" id="MED6125998.1"/>
    </source>
</evidence>
<dbReference type="EMBL" id="JASCZI010031121">
    <property type="protein sequence ID" value="MED6125998.1"/>
    <property type="molecule type" value="Genomic_DNA"/>
</dbReference>
<feature type="non-terminal residue" evidence="2">
    <location>
        <position position="1"/>
    </location>
</feature>
<protein>
    <submittedName>
        <fullName evidence="2">Uncharacterized protein</fullName>
    </submittedName>
</protein>
<accession>A0ABU6RPF3</accession>
<keyword evidence="1" id="KW-0812">Transmembrane</keyword>
<dbReference type="Proteomes" id="UP001341840">
    <property type="component" value="Unassembled WGS sequence"/>
</dbReference>
<organism evidence="2 3">
    <name type="scientific">Stylosanthes scabra</name>
    <dbReference type="NCBI Taxonomy" id="79078"/>
    <lineage>
        <taxon>Eukaryota</taxon>
        <taxon>Viridiplantae</taxon>
        <taxon>Streptophyta</taxon>
        <taxon>Embryophyta</taxon>
        <taxon>Tracheophyta</taxon>
        <taxon>Spermatophyta</taxon>
        <taxon>Magnoliopsida</taxon>
        <taxon>eudicotyledons</taxon>
        <taxon>Gunneridae</taxon>
        <taxon>Pentapetalae</taxon>
        <taxon>rosids</taxon>
        <taxon>fabids</taxon>
        <taxon>Fabales</taxon>
        <taxon>Fabaceae</taxon>
        <taxon>Papilionoideae</taxon>
        <taxon>50 kb inversion clade</taxon>
        <taxon>dalbergioids sensu lato</taxon>
        <taxon>Dalbergieae</taxon>
        <taxon>Pterocarpus clade</taxon>
        <taxon>Stylosanthes</taxon>
    </lineage>
</organism>
<reference evidence="2 3" key="1">
    <citation type="journal article" date="2023" name="Plants (Basel)">
        <title>Bridging the Gap: Combining Genomics and Transcriptomics Approaches to Understand Stylosanthes scabra, an Orphan Legume from the Brazilian Caatinga.</title>
        <authorList>
            <person name="Ferreira-Neto J.R.C."/>
            <person name="da Silva M.D."/>
            <person name="Binneck E."/>
            <person name="de Melo N.F."/>
            <person name="da Silva R.H."/>
            <person name="de Melo A.L.T.M."/>
            <person name="Pandolfi V."/>
            <person name="Bustamante F.O."/>
            <person name="Brasileiro-Vidal A.C."/>
            <person name="Benko-Iseppon A.M."/>
        </authorList>
    </citation>
    <scope>NUCLEOTIDE SEQUENCE [LARGE SCALE GENOMIC DNA]</scope>
    <source>
        <tissue evidence="2">Leaves</tissue>
    </source>
</reference>
<keyword evidence="3" id="KW-1185">Reference proteome</keyword>